<comment type="subcellular location">
    <subcellularLocation>
        <location evidence="5">Cytoplasm</location>
        <location evidence="5">Cytoskeleton</location>
        <location evidence="5">Microtubule organizing center</location>
    </subcellularLocation>
</comment>
<dbReference type="InterPro" id="IPR041470">
    <property type="entry name" value="GCP_N"/>
</dbReference>
<dbReference type="PANTHER" id="PTHR19302">
    <property type="entry name" value="GAMMA TUBULIN COMPLEX PROTEIN"/>
    <property type="match status" value="1"/>
</dbReference>
<evidence type="ECO:0000256" key="6">
    <source>
        <dbReference type="SAM" id="MobiDB-lite"/>
    </source>
</evidence>
<feature type="region of interest" description="Disordered" evidence="6">
    <location>
        <begin position="1"/>
        <end position="112"/>
    </location>
</feature>
<feature type="compositionally biased region" description="Low complexity" evidence="6">
    <location>
        <begin position="19"/>
        <end position="35"/>
    </location>
</feature>
<organism evidence="9 10">
    <name type="scientific">Ascobolus immersus RN42</name>
    <dbReference type="NCBI Taxonomy" id="1160509"/>
    <lineage>
        <taxon>Eukaryota</taxon>
        <taxon>Fungi</taxon>
        <taxon>Dikarya</taxon>
        <taxon>Ascomycota</taxon>
        <taxon>Pezizomycotina</taxon>
        <taxon>Pezizomycetes</taxon>
        <taxon>Pezizales</taxon>
        <taxon>Ascobolaceae</taxon>
        <taxon>Ascobolus</taxon>
    </lineage>
</organism>
<keyword evidence="10" id="KW-1185">Reference proteome</keyword>
<dbReference type="GO" id="GO:0031122">
    <property type="term" value="P:cytoplasmic microtubule organization"/>
    <property type="evidence" value="ECO:0007669"/>
    <property type="project" value="TreeGrafter"/>
</dbReference>
<evidence type="ECO:0000313" key="9">
    <source>
        <dbReference type="EMBL" id="RPA87801.1"/>
    </source>
</evidence>
<dbReference type="GO" id="GO:0043015">
    <property type="term" value="F:gamma-tubulin binding"/>
    <property type="evidence" value="ECO:0007669"/>
    <property type="project" value="InterPro"/>
</dbReference>
<dbReference type="GO" id="GO:0005874">
    <property type="term" value="C:microtubule"/>
    <property type="evidence" value="ECO:0007669"/>
    <property type="project" value="UniProtKB-KW"/>
</dbReference>
<evidence type="ECO:0000256" key="3">
    <source>
        <dbReference type="ARBA" id="ARBA00022701"/>
    </source>
</evidence>
<dbReference type="GO" id="GO:0051011">
    <property type="term" value="F:microtubule minus-end binding"/>
    <property type="evidence" value="ECO:0007669"/>
    <property type="project" value="TreeGrafter"/>
</dbReference>
<dbReference type="GO" id="GO:0051321">
    <property type="term" value="P:meiotic cell cycle"/>
    <property type="evidence" value="ECO:0007669"/>
    <property type="project" value="TreeGrafter"/>
</dbReference>
<dbReference type="GO" id="GO:0044732">
    <property type="term" value="C:mitotic spindle pole body"/>
    <property type="evidence" value="ECO:0007669"/>
    <property type="project" value="TreeGrafter"/>
</dbReference>
<feature type="compositionally biased region" description="Low complexity" evidence="6">
    <location>
        <begin position="78"/>
        <end position="90"/>
    </location>
</feature>
<evidence type="ECO:0000256" key="5">
    <source>
        <dbReference type="RuleBase" id="RU363050"/>
    </source>
</evidence>
<dbReference type="InterPro" id="IPR040457">
    <property type="entry name" value="GCP_C"/>
</dbReference>
<feature type="compositionally biased region" description="Basic and acidic residues" evidence="6">
    <location>
        <begin position="36"/>
        <end position="46"/>
    </location>
</feature>
<feature type="compositionally biased region" description="Low complexity" evidence="6">
    <location>
        <begin position="56"/>
        <end position="70"/>
    </location>
</feature>
<dbReference type="Pfam" id="PF17681">
    <property type="entry name" value="GCP_N_terminal"/>
    <property type="match status" value="1"/>
</dbReference>
<keyword evidence="3 5" id="KW-0493">Microtubule</keyword>
<dbReference type="Gene3D" id="1.20.120.1900">
    <property type="entry name" value="Gamma-tubulin complex, C-terminal domain"/>
    <property type="match status" value="1"/>
</dbReference>
<evidence type="ECO:0000313" key="10">
    <source>
        <dbReference type="Proteomes" id="UP000275078"/>
    </source>
</evidence>
<keyword evidence="4 5" id="KW-0206">Cytoskeleton</keyword>
<dbReference type="FunFam" id="1.20.120.1900:FF:000011">
    <property type="entry name" value="Spindle pole body component"/>
    <property type="match status" value="1"/>
</dbReference>
<dbReference type="GO" id="GO:0000930">
    <property type="term" value="C:gamma-tubulin complex"/>
    <property type="evidence" value="ECO:0007669"/>
    <property type="project" value="TreeGrafter"/>
</dbReference>
<accession>A0A3N4IU65</accession>
<evidence type="ECO:0000256" key="4">
    <source>
        <dbReference type="ARBA" id="ARBA00023212"/>
    </source>
</evidence>
<gene>
    <name evidence="9" type="ORF">BJ508DRAFT_220042</name>
</gene>
<evidence type="ECO:0000259" key="8">
    <source>
        <dbReference type="Pfam" id="PF17681"/>
    </source>
</evidence>
<dbReference type="InterPro" id="IPR007259">
    <property type="entry name" value="GCP"/>
</dbReference>
<dbReference type="PANTHER" id="PTHR19302:SF13">
    <property type="entry name" value="GAMMA-TUBULIN COMPLEX COMPONENT 2"/>
    <property type="match status" value="1"/>
</dbReference>
<sequence>MASHTRNPSVADTRRNAPSRESNTTSSRTRTASSTARERPERRSELRPVASPPPSLTTTRRTASGSTASESLRRVTTDRLTTTSITTTTATRRRADSIRAGSQPPVSPNPIKPWNPEAMLTAPSTAPLASRISFPPHSAGFPTNREPLPLNRMTLEVQEAHMLEDLLYCFMGLEGRYLRYKGDYNPEVESDRLMGPTYIIPPNLDPSLQDLTQSLLKIATHYSAVDAFVDVQSREEFGAVSHALCAAIRKVLKDYLVLIAQLENQFLTNPNFTLHMLYLHMTPTGHVFSQLSSLAHELLQRNSLLSDSPDDSDDEFGDVDDIVASLQNGGDLMGTGTKRRMCKGGSVLALLSTRLSAMSGDPAAKSLIGELLREASRPYMTMLNEWLHRGAIRDPHGEFLIREQKSIRREKLDDDYIDEYWEKRYTIREGDVPPQLEGVKIKVLLAGKYLNVVRECGGVDVSKEIKDVPVTFDDIRFLENVNSAYAHANESLLELLLVTHDLPARLRSLKHYYFLDRSDYFSHFTDLAAAELKKPAKQVNGSRLQSLLELSLRQPGSITANDPYKEDVKVEMNEMALMKWLMKVINVSGIGEDGTDLMADETRSATSDTQEKELNGYSALQLNYVVPFPLSLVISRKTVLRYQLIFRYLVSLRQLEASLATTWQDHSQLPIWKHRSRNPAVEAWKRRVWTLRARMLIFVQQLLYFCTNEVIEPNWNTLQEKLDKVKTVDELMQDHLDYLDSCLKECMLTNSKLLKIHTKIMQTCSFFCSFQSTFARGLQSVEGPDARGATSDVIHDPGVFEKLHLHLNKYEENFGRHLKILLDVLNYYAATETVVLLGLCARLSTAMSEEDHRTLDIKFR</sequence>
<feature type="compositionally biased region" description="Polar residues" evidence="6">
    <location>
        <begin position="1"/>
        <end position="10"/>
    </location>
</feature>
<evidence type="ECO:0000256" key="1">
    <source>
        <dbReference type="ARBA" id="ARBA00010337"/>
    </source>
</evidence>
<dbReference type="InterPro" id="IPR042241">
    <property type="entry name" value="GCP_C_sf"/>
</dbReference>
<keyword evidence="2 5" id="KW-0963">Cytoplasm</keyword>
<feature type="domain" description="Gamma tubulin complex component C-terminal" evidence="7">
    <location>
        <begin position="502"/>
        <end position="844"/>
    </location>
</feature>
<name>A0A3N4IU65_ASCIM</name>
<protein>
    <recommendedName>
        <fullName evidence="5">Spindle pole body component</fullName>
    </recommendedName>
</protein>
<evidence type="ECO:0000256" key="2">
    <source>
        <dbReference type="ARBA" id="ARBA00022490"/>
    </source>
</evidence>
<evidence type="ECO:0000259" key="7">
    <source>
        <dbReference type="Pfam" id="PF04130"/>
    </source>
</evidence>
<dbReference type="AlphaFoldDB" id="A0A3N4IU65"/>
<dbReference type="Pfam" id="PF04130">
    <property type="entry name" value="GCP_C_terminal"/>
    <property type="match status" value="1"/>
</dbReference>
<dbReference type="Proteomes" id="UP000275078">
    <property type="component" value="Unassembled WGS sequence"/>
</dbReference>
<dbReference type="GO" id="GO:0000922">
    <property type="term" value="C:spindle pole"/>
    <property type="evidence" value="ECO:0007669"/>
    <property type="project" value="InterPro"/>
</dbReference>
<dbReference type="OrthoDB" id="2192946at2759"/>
<dbReference type="GO" id="GO:0007020">
    <property type="term" value="P:microtubule nucleation"/>
    <property type="evidence" value="ECO:0007669"/>
    <property type="project" value="InterPro"/>
</dbReference>
<dbReference type="EMBL" id="ML119646">
    <property type="protein sequence ID" value="RPA87801.1"/>
    <property type="molecule type" value="Genomic_DNA"/>
</dbReference>
<proteinExistence type="inferred from homology"/>
<dbReference type="GO" id="GO:0000278">
    <property type="term" value="P:mitotic cell cycle"/>
    <property type="evidence" value="ECO:0007669"/>
    <property type="project" value="TreeGrafter"/>
</dbReference>
<comment type="similarity">
    <text evidence="1 5">Belongs to the TUBGCP family.</text>
</comment>
<dbReference type="STRING" id="1160509.A0A3N4IU65"/>
<feature type="domain" description="Gamma tubulin complex component protein N-terminal" evidence="8">
    <location>
        <begin position="163"/>
        <end position="497"/>
    </location>
</feature>
<reference evidence="9 10" key="1">
    <citation type="journal article" date="2018" name="Nat. Ecol. Evol.">
        <title>Pezizomycetes genomes reveal the molecular basis of ectomycorrhizal truffle lifestyle.</title>
        <authorList>
            <person name="Murat C."/>
            <person name="Payen T."/>
            <person name="Noel B."/>
            <person name="Kuo A."/>
            <person name="Morin E."/>
            <person name="Chen J."/>
            <person name="Kohler A."/>
            <person name="Krizsan K."/>
            <person name="Balestrini R."/>
            <person name="Da Silva C."/>
            <person name="Montanini B."/>
            <person name="Hainaut M."/>
            <person name="Levati E."/>
            <person name="Barry K.W."/>
            <person name="Belfiori B."/>
            <person name="Cichocki N."/>
            <person name="Clum A."/>
            <person name="Dockter R.B."/>
            <person name="Fauchery L."/>
            <person name="Guy J."/>
            <person name="Iotti M."/>
            <person name="Le Tacon F."/>
            <person name="Lindquist E.A."/>
            <person name="Lipzen A."/>
            <person name="Malagnac F."/>
            <person name="Mello A."/>
            <person name="Molinier V."/>
            <person name="Miyauchi S."/>
            <person name="Poulain J."/>
            <person name="Riccioni C."/>
            <person name="Rubini A."/>
            <person name="Sitrit Y."/>
            <person name="Splivallo R."/>
            <person name="Traeger S."/>
            <person name="Wang M."/>
            <person name="Zifcakova L."/>
            <person name="Wipf D."/>
            <person name="Zambonelli A."/>
            <person name="Paolocci F."/>
            <person name="Nowrousian M."/>
            <person name="Ottonello S."/>
            <person name="Baldrian P."/>
            <person name="Spatafora J.W."/>
            <person name="Henrissat B."/>
            <person name="Nagy L.G."/>
            <person name="Aury J.M."/>
            <person name="Wincker P."/>
            <person name="Grigoriev I.V."/>
            <person name="Bonfante P."/>
            <person name="Martin F.M."/>
        </authorList>
    </citation>
    <scope>NUCLEOTIDE SEQUENCE [LARGE SCALE GENOMIC DNA]</scope>
    <source>
        <strain evidence="9 10">RN42</strain>
    </source>
</reference>
<dbReference type="GO" id="GO:0051225">
    <property type="term" value="P:spindle assembly"/>
    <property type="evidence" value="ECO:0007669"/>
    <property type="project" value="TreeGrafter"/>
</dbReference>